<accession>A0ABN9S3N6</accession>
<name>A0ABN9S3N6_9DINO</name>
<proteinExistence type="predicted"/>
<comment type="caution">
    <text evidence="1">The sequence shown here is derived from an EMBL/GenBank/DDBJ whole genome shotgun (WGS) entry which is preliminary data.</text>
</comment>
<protein>
    <submittedName>
        <fullName evidence="1">Uncharacterized protein</fullName>
    </submittedName>
</protein>
<organism evidence="1 2">
    <name type="scientific">Prorocentrum cordatum</name>
    <dbReference type="NCBI Taxonomy" id="2364126"/>
    <lineage>
        <taxon>Eukaryota</taxon>
        <taxon>Sar</taxon>
        <taxon>Alveolata</taxon>
        <taxon>Dinophyceae</taxon>
        <taxon>Prorocentrales</taxon>
        <taxon>Prorocentraceae</taxon>
        <taxon>Prorocentrum</taxon>
    </lineage>
</organism>
<evidence type="ECO:0000313" key="1">
    <source>
        <dbReference type="EMBL" id="CAK0826394.1"/>
    </source>
</evidence>
<feature type="non-terminal residue" evidence="1">
    <location>
        <position position="105"/>
    </location>
</feature>
<gene>
    <name evidence="1" type="ORF">PCOR1329_LOCUS26250</name>
</gene>
<reference evidence="1" key="1">
    <citation type="submission" date="2023-10" db="EMBL/GenBank/DDBJ databases">
        <authorList>
            <person name="Chen Y."/>
            <person name="Shah S."/>
            <person name="Dougan E. K."/>
            <person name="Thang M."/>
            <person name="Chan C."/>
        </authorList>
    </citation>
    <scope>NUCLEOTIDE SEQUENCE [LARGE SCALE GENOMIC DNA]</scope>
</reference>
<dbReference type="EMBL" id="CAUYUJ010009302">
    <property type="protein sequence ID" value="CAK0826394.1"/>
    <property type="molecule type" value="Genomic_DNA"/>
</dbReference>
<sequence length="105" mass="11192">METTCAQCPGSDIHDLVYCVPDGAISSITRRATSTSLPMVCPARNRRLRSPAHGGGVPGEPGRRSLSATLATLPRPWLLALRRDLALRPLEDALLGLRSCGSEAE</sequence>
<dbReference type="Proteomes" id="UP001189429">
    <property type="component" value="Unassembled WGS sequence"/>
</dbReference>
<keyword evidence="2" id="KW-1185">Reference proteome</keyword>
<evidence type="ECO:0000313" key="2">
    <source>
        <dbReference type="Proteomes" id="UP001189429"/>
    </source>
</evidence>